<reference evidence="2 3" key="1">
    <citation type="submission" date="2012-10" db="EMBL/GenBank/DDBJ databases">
        <authorList>
            <person name="Zafar N."/>
            <person name="Inman J."/>
            <person name="Hall N."/>
            <person name="Lorenzi H."/>
            <person name="Caler E."/>
        </authorList>
    </citation>
    <scope>NUCLEOTIDE SEQUENCE [LARGE SCALE GENOMIC DNA]</scope>
    <source>
        <strain evidence="2 3">IP1</strain>
    </source>
</reference>
<evidence type="ECO:0000313" key="2">
    <source>
        <dbReference type="EMBL" id="ELP87784.1"/>
    </source>
</evidence>
<gene>
    <name evidence="2" type="ORF">EIN_411370</name>
</gene>
<dbReference type="Gene3D" id="1.10.287.370">
    <property type="match status" value="1"/>
</dbReference>
<dbReference type="KEGG" id="eiv:EIN_411370"/>
<dbReference type="InterPro" id="IPR009053">
    <property type="entry name" value="Prefoldin"/>
</dbReference>
<proteinExistence type="predicted"/>
<dbReference type="Proteomes" id="UP000014680">
    <property type="component" value="Unassembled WGS sequence"/>
</dbReference>
<sequence length="258" mass="29409">MADNVATLHNIRLQIGTVQQVLEVITLRTETAPIPMYAPISSVPEIEPAALIPVTVQPTELNNLLVQLSDEYFVQLTAKETEELLNKKIKTLQLEEEKLVAKMKEDAKTALETVSGDVRNISEFITEDEYQKMKQNRPVEKTPNIDWAKEKARWDQAVSVEKDLESQGKLQFINKIPEDMTINEIRPEELETPAVKNTIVEHKKSKQSPTQHVQKVVSQPTEIDNVDGIVVRKKGTKDHDQTNQKPKKVSLFKQRQNK</sequence>
<dbReference type="VEuPathDB" id="AmoebaDB:EIN_411370"/>
<dbReference type="AlphaFoldDB" id="A0A0A1U734"/>
<protein>
    <submittedName>
        <fullName evidence="2">Uncharacterized protein</fullName>
    </submittedName>
</protein>
<dbReference type="GeneID" id="14886747"/>
<dbReference type="Pfam" id="PF02996">
    <property type="entry name" value="Prefoldin"/>
    <property type="match status" value="1"/>
</dbReference>
<dbReference type="EMBL" id="KB206788">
    <property type="protein sequence ID" value="ELP87784.1"/>
    <property type="molecule type" value="Genomic_DNA"/>
</dbReference>
<dbReference type="OrthoDB" id="29395at2759"/>
<dbReference type="OMA" id="NTIVEHK"/>
<accession>A0A0A1U734</accession>
<keyword evidence="3" id="KW-1185">Reference proteome</keyword>
<name>A0A0A1U734_ENTIV</name>
<feature type="compositionally biased region" description="Basic residues" evidence="1">
    <location>
        <begin position="245"/>
        <end position="258"/>
    </location>
</feature>
<evidence type="ECO:0000256" key="1">
    <source>
        <dbReference type="SAM" id="MobiDB-lite"/>
    </source>
</evidence>
<dbReference type="SUPFAM" id="SSF46579">
    <property type="entry name" value="Prefoldin"/>
    <property type="match status" value="1"/>
</dbReference>
<dbReference type="RefSeq" id="XP_004254555.1">
    <property type="nucleotide sequence ID" value="XM_004254507.1"/>
</dbReference>
<feature type="compositionally biased region" description="Polar residues" evidence="1">
    <location>
        <begin position="207"/>
        <end position="222"/>
    </location>
</feature>
<evidence type="ECO:0000313" key="3">
    <source>
        <dbReference type="Proteomes" id="UP000014680"/>
    </source>
</evidence>
<feature type="region of interest" description="Disordered" evidence="1">
    <location>
        <begin position="202"/>
        <end position="258"/>
    </location>
</feature>
<organism evidence="2 3">
    <name type="scientific">Entamoeba invadens IP1</name>
    <dbReference type="NCBI Taxonomy" id="370355"/>
    <lineage>
        <taxon>Eukaryota</taxon>
        <taxon>Amoebozoa</taxon>
        <taxon>Evosea</taxon>
        <taxon>Archamoebae</taxon>
        <taxon>Mastigamoebida</taxon>
        <taxon>Entamoebidae</taxon>
        <taxon>Entamoeba</taxon>
    </lineage>
</organism>
<dbReference type="InterPro" id="IPR004127">
    <property type="entry name" value="Prefoldin_subunit_alpha"/>
</dbReference>